<evidence type="ECO:0000313" key="1">
    <source>
        <dbReference type="EMBL" id="QBI96281.1"/>
    </source>
</evidence>
<protein>
    <submittedName>
        <fullName evidence="1">Uncharacterized protein</fullName>
    </submittedName>
</protein>
<dbReference type="RefSeq" id="YP_009950579.1">
    <property type="nucleotide sequence ID" value="NC_051592.1"/>
</dbReference>
<evidence type="ECO:0000313" key="2">
    <source>
        <dbReference type="Proteomes" id="UP000292863"/>
    </source>
</evidence>
<accession>A0A481VRP4</accession>
<dbReference type="GeneID" id="60321997"/>
<dbReference type="KEGG" id="vg:60321997"/>
<keyword evidence="2" id="KW-1185">Reference proteome</keyword>
<name>A0A481VRP4_9CAUD</name>
<gene>
    <name evidence="1" type="primary">48</name>
    <name evidence="1" type="ORF">SEA_PATT_48</name>
</gene>
<organism evidence="1 2">
    <name type="scientific">Mycobacterium phage Patt</name>
    <dbReference type="NCBI Taxonomy" id="2530139"/>
    <lineage>
        <taxon>Viruses</taxon>
        <taxon>Duplodnaviria</taxon>
        <taxon>Heunggongvirae</taxon>
        <taxon>Uroviricota</taxon>
        <taxon>Caudoviricetes</taxon>
        <taxon>Weiservirinae</taxon>
        <taxon>Fionnbharthvirus</taxon>
        <taxon>Fionnbharthvirus patt</taxon>
    </lineage>
</organism>
<dbReference type="EMBL" id="MK524488">
    <property type="protein sequence ID" value="QBI96281.1"/>
    <property type="molecule type" value="Genomic_DNA"/>
</dbReference>
<sequence>MPPQSIRPTFGQQVLELAGPRLDDAIDYDPDAVVVFTAAGIKAFWQGAHVAELAVRRAAIPFALLTKAVKK</sequence>
<proteinExistence type="predicted"/>
<dbReference type="Proteomes" id="UP000292863">
    <property type="component" value="Segment"/>
</dbReference>
<reference evidence="1 2" key="1">
    <citation type="submission" date="2019-02" db="EMBL/GenBank/DDBJ databases">
        <authorList>
            <person name="Connors B.J."/>
            <person name="Alvarez R."/>
            <person name="Jacob C."/>
            <person name="Drake L.M."/>
            <person name="Tomczak P."/>
            <person name="Lauer M.J."/>
            <person name="Garlena R.A."/>
            <person name="Russell D.A."/>
            <person name="Pope W.H."/>
            <person name="Jacobs-Sera D."/>
            <person name="Hatfull G.F."/>
        </authorList>
    </citation>
    <scope>NUCLEOTIDE SEQUENCE [LARGE SCALE GENOMIC DNA]</scope>
</reference>